<dbReference type="InterPro" id="IPR041374">
    <property type="entry name" value="BaeRF_family12"/>
</dbReference>
<gene>
    <name evidence="2" type="ORF">A9D14_11845</name>
</gene>
<evidence type="ECO:0000313" key="2">
    <source>
        <dbReference type="EMBL" id="ARU16744.1"/>
    </source>
</evidence>
<dbReference type="EMBL" id="CP019602">
    <property type="protein sequence ID" value="ARU16744.1"/>
    <property type="molecule type" value="Genomic_DNA"/>
</dbReference>
<accession>A0A1Z1FDB0</accession>
<dbReference type="STRING" id="450378.GCA_001661675_02381"/>
<dbReference type="OrthoDB" id="9812459at2"/>
<dbReference type="Proteomes" id="UP000195807">
    <property type="component" value="Chromosome"/>
</dbReference>
<dbReference type="KEGG" id="cman:A9D14_11845"/>
<evidence type="ECO:0000313" key="3">
    <source>
        <dbReference type="Proteomes" id="UP000195807"/>
    </source>
</evidence>
<dbReference type="Pfam" id="PF18856">
    <property type="entry name" value="baeRF_family12"/>
    <property type="match status" value="1"/>
</dbReference>
<proteinExistence type="predicted"/>
<dbReference type="RefSeq" id="WP_066846701.1">
    <property type="nucleotide sequence ID" value="NZ_CP019602.1"/>
</dbReference>
<keyword evidence="3" id="KW-1185">Reference proteome</keyword>
<dbReference type="AlphaFoldDB" id="A0A1Z1FDB0"/>
<name>A0A1Z1FDB0_9SPHN</name>
<protein>
    <submittedName>
        <fullName evidence="2">Attachment protein</fullName>
    </submittedName>
</protein>
<reference evidence="2 3" key="1">
    <citation type="submission" date="2017-01" db="EMBL/GenBank/DDBJ databases">
        <title>Complete genome sequence of esterase-producing bacterium Croceicoccus marinus E4A9.</title>
        <authorList>
            <person name="Wu Y.-H."/>
            <person name="Cheng H."/>
            <person name="Xu L."/>
            <person name="Huo Y.-Y."/>
            <person name="Wang C.-S."/>
            <person name="Xu X.-W."/>
        </authorList>
    </citation>
    <scope>NUCLEOTIDE SEQUENCE [LARGE SCALE GENOMIC DNA]</scope>
    <source>
        <strain evidence="2 3">E4A9</strain>
    </source>
</reference>
<sequence>MRLPHKAHLAIVDGERFMLMINDGSPDEPSLREVASPDLDGQNYSAGVRHQDEVGQRLGRTDLEELAHAAAAAEWLNRAALDKMFDRLAIVADPKSLGEMRRHYHKALEEVLIAEEAKTVGGESLSRIESKLLSA</sequence>
<evidence type="ECO:0000256" key="1">
    <source>
        <dbReference type="SAM" id="MobiDB-lite"/>
    </source>
</evidence>
<feature type="region of interest" description="Disordered" evidence="1">
    <location>
        <begin position="27"/>
        <end position="50"/>
    </location>
</feature>
<organism evidence="2 3">
    <name type="scientific">Croceicoccus marinus</name>
    <dbReference type="NCBI Taxonomy" id="450378"/>
    <lineage>
        <taxon>Bacteria</taxon>
        <taxon>Pseudomonadati</taxon>
        <taxon>Pseudomonadota</taxon>
        <taxon>Alphaproteobacteria</taxon>
        <taxon>Sphingomonadales</taxon>
        <taxon>Erythrobacteraceae</taxon>
        <taxon>Croceicoccus</taxon>
    </lineage>
</organism>